<dbReference type="Proteomes" id="UP000299102">
    <property type="component" value="Unassembled WGS sequence"/>
</dbReference>
<accession>A0A4C1YNP9</accession>
<gene>
    <name evidence="1" type="ORF">EVAR_54594_1</name>
</gene>
<name>A0A4C1YNP9_EUMVA</name>
<keyword evidence="2" id="KW-1185">Reference proteome</keyword>
<evidence type="ECO:0000313" key="2">
    <source>
        <dbReference type="Proteomes" id="UP000299102"/>
    </source>
</evidence>
<evidence type="ECO:0000313" key="1">
    <source>
        <dbReference type="EMBL" id="GBP76633.1"/>
    </source>
</evidence>
<comment type="caution">
    <text evidence="1">The sequence shown here is derived from an EMBL/GenBank/DDBJ whole genome shotgun (WGS) entry which is preliminary data.</text>
</comment>
<dbReference type="AlphaFoldDB" id="A0A4C1YNP9"/>
<proteinExistence type="predicted"/>
<dbReference type="EMBL" id="BGZK01001296">
    <property type="protein sequence ID" value="GBP76633.1"/>
    <property type="molecule type" value="Genomic_DNA"/>
</dbReference>
<reference evidence="1 2" key="1">
    <citation type="journal article" date="2019" name="Commun. Biol.">
        <title>The bagworm genome reveals a unique fibroin gene that provides high tensile strength.</title>
        <authorList>
            <person name="Kono N."/>
            <person name="Nakamura H."/>
            <person name="Ohtoshi R."/>
            <person name="Tomita M."/>
            <person name="Numata K."/>
            <person name="Arakawa K."/>
        </authorList>
    </citation>
    <scope>NUCLEOTIDE SEQUENCE [LARGE SCALE GENOMIC DNA]</scope>
</reference>
<sequence>MLWPTWLQHVNEPTRPVRCHNFQEYRCEVSVSSVAYRPVSEWPTFPASPAGSQARGSLLLHQPTLSSTRYSIPTQEADNALVIPLELRVFMGSANHLYYSSSRDRLPLDNARKK</sequence>
<organism evidence="1 2">
    <name type="scientific">Eumeta variegata</name>
    <name type="common">Bagworm moth</name>
    <name type="synonym">Eumeta japonica</name>
    <dbReference type="NCBI Taxonomy" id="151549"/>
    <lineage>
        <taxon>Eukaryota</taxon>
        <taxon>Metazoa</taxon>
        <taxon>Ecdysozoa</taxon>
        <taxon>Arthropoda</taxon>
        <taxon>Hexapoda</taxon>
        <taxon>Insecta</taxon>
        <taxon>Pterygota</taxon>
        <taxon>Neoptera</taxon>
        <taxon>Endopterygota</taxon>
        <taxon>Lepidoptera</taxon>
        <taxon>Glossata</taxon>
        <taxon>Ditrysia</taxon>
        <taxon>Tineoidea</taxon>
        <taxon>Psychidae</taxon>
        <taxon>Oiketicinae</taxon>
        <taxon>Eumeta</taxon>
    </lineage>
</organism>
<protein>
    <submittedName>
        <fullName evidence="1">Uncharacterized protein</fullName>
    </submittedName>
</protein>